<feature type="compositionally biased region" description="Basic and acidic residues" evidence="1">
    <location>
        <begin position="9"/>
        <end position="19"/>
    </location>
</feature>
<dbReference type="AlphaFoldDB" id="A0A292ZLS1"/>
<proteinExistence type="predicted"/>
<dbReference type="InterPro" id="IPR000160">
    <property type="entry name" value="GGDEF_dom"/>
</dbReference>
<gene>
    <name evidence="6" type="ORF">SFOMI_4397</name>
</gene>
<feature type="domain" description="EAL" evidence="4">
    <location>
        <begin position="438"/>
        <end position="693"/>
    </location>
</feature>
<evidence type="ECO:0000313" key="7">
    <source>
        <dbReference type="Proteomes" id="UP000221538"/>
    </source>
</evidence>
<evidence type="ECO:0000313" key="6">
    <source>
        <dbReference type="EMBL" id="GAY23819.1"/>
    </source>
</evidence>
<evidence type="ECO:0000259" key="3">
    <source>
        <dbReference type="PROSITE" id="PS50113"/>
    </source>
</evidence>
<organism evidence="6 7">
    <name type="scientific">Sphingobium fuliginis (strain ATCC 27551)</name>
    <dbReference type="NCBI Taxonomy" id="336203"/>
    <lineage>
        <taxon>Bacteria</taxon>
        <taxon>Pseudomonadati</taxon>
        <taxon>Pseudomonadota</taxon>
        <taxon>Alphaproteobacteria</taxon>
        <taxon>Sphingomonadales</taxon>
        <taxon>Sphingomonadaceae</taxon>
        <taxon>Sphingobium</taxon>
    </lineage>
</organism>
<dbReference type="NCBIfam" id="TIGR00229">
    <property type="entry name" value="sensory_box"/>
    <property type="match status" value="1"/>
</dbReference>
<comment type="caution">
    <text evidence="6">The sequence shown here is derived from an EMBL/GenBank/DDBJ whole genome shotgun (WGS) entry which is preliminary data.</text>
</comment>
<dbReference type="CDD" id="cd01949">
    <property type="entry name" value="GGDEF"/>
    <property type="match status" value="1"/>
</dbReference>
<dbReference type="Gene3D" id="3.30.70.270">
    <property type="match status" value="1"/>
</dbReference>
<accession>A0A292ZLS1</accession>
<dbReference type="Gene3D" id="3.20.20.450">
    <property type="entry name" value="EAL domain"/>
    <property type="match status" value="1"/>
</dbReference>
<feature type="region of interest" description="Disordered" evidence="1">
    <location>
        <begin position="1"/>
        <end position="21"/>
    </location>
</feature>
<sequence>MADQISSRSPDEFQGRQDPMDGDQQILASAGVLRWSVDGDGLCHPDAATASRFGVRDGQPLLRWFRGVHRIFRKPVLQLARAVLRMGRAEATLTLEDREGVMRNMRVVARIRRDGAGRPAADLVMIDVTTEHAEIGRLRRSTENLRLIVEYNPQLPWLADPDGRIIDFTDRWLESSGLDREEAEGNGWLAATHPDDIGPLTHRITHSLTTGEPFDVRVRLMVNDQYRWMRAQAYPRRDEEGRIIRWYGYTEDIHESVLIEEQIRWNAEHDSLTQLPNRAMFNACLDKALASAMTDFKKVGVFLLDIDNFKDVNDLMGHHAGDELLKSFASRLKEIFAGDGVVARLGGDEFAILIENVESRQQLADLANRVLTIRETLFAAGRSLECRGSIGVAAFPEDGRVATELLRHADLALYRAKSLGRGRMQMFEQSLLEDMQERVAMINRARTAVRDGTIISYYQPKVSLQTGELVGFEALLRWRDSCGTIRSPAEIYAAFDDHDVADMIGQTMTSQVFADMAAWRARGLTLGHVAINVSSAELRRERFAGRLIETMDRFSIAPDSIEIEITEGVFLGAGSDTVRRSIDELHMCNIPLALDDFGTGFASLSHLRSLPVSTLKIDRSFVSGVTARESDAAIVSALITLGRALNMKVVAEGVEEADQSVKLRELGCDYAQGFYFGRPAPSENIPALIQSWSENSAIITLNRRAAPWSPRGMRGEGRADSLTA</sequence>
<dbReference type="FunFam" id="3.30.450.20:FF:000099">
    <property type="entry name" value="Sensory box sensor histidine kinase"/>
    <property type="match status" value="1"/>
</dbReference>
<dbReference type="InterPro" id="IPR035965">
    <property type="entry name" value="PAS-like_dom_sf"/>
</dbReference>
<dbReference type="CDD" id="cd01948">
    <property type="entry name" value="EAL"/>
    <property type="match status" value="1"/>
</dbReference>
<dbReference type="InterPro" id="IPR043128">
    <property type="entry name" value="Rev_trsase/Diguanyl_cyclase"/>
</dbReference>
<dbReference type="InterPro" id="IPR029787">
    <property type="entry name" value="Nucleotide_cyclase"/>
</dbReference>
<evidence type="ECO:0000259" key="4">
    <source>
        <dbReference type="PROSITE" id="PS50883"/>
    </source>
</evidence>
<name>A0A292ZLS1_SPHSA</name>
<dbReference type="SMART" id="SM00091">
    <property type="entry name" value="PAS"/>
    <property type="match status" value="1"/>
</dbReference>
<reference evidence="6 7" key="1">
    <citation type="journal article" date="2013" name="Biodegradation">
        <title>Occurrence of 4-tert-butylphenol (4-t-BP) biodegradation in an aquatic sample caused by the presence of Spirodela polyrrhiza and isolation of a 4-t-BP-utilizing bacterium.</title>
        <authorList>
            <person name="Ogata Y."/>
            <person name="Toyama T."/>
            <person name="Yu N."/>
            <person name="Wang X."/>
            <person name="Sei K."/>
            <person name="Ike M."/>
        </authorList>
    </citation>
    <scope>NUCLEOTIDE SEQUENCE [LARGE SCALE GENOMIC DNA]</scope>
    <source>
        <strain evidence="6 7">OMI</strain>
    </source>
</reference>
<dbReference type="PROSITE" id="PS50112">
    <property type="entry name" value="PAS"/>
    <property type="match status" value="1"/>
</dbReference>
<dbReference type="PROSITE" id="PS50113">
    <property type="entry name" value="PAC"/>
    <property type="match status" value="1"/>
</dbReference>
<feature type="domain" description="PAS" evidence="2">
    <location>
        <begin position="141"/>
        <end position="211"/>
    </location>
</feature>
<dbReference type="PROSITE" id="PS50887">
    <property type="entry name" value="GGDEF"/>
    <property type="match status" value="1"/>
</dbReference>
<protein>
    <submittedName>
        <fullName evidence="6">Diguanylate cyclase</fullName>
    </submittedName>
</protein>
<dbReference type="SUPFAM" id="SSF55785">
    <property type="entry name" value="PYP-like sensor domain (PAS domain)"/>
    <property type="match status" value="1"/>
</dbReference>
<dbReference type="SUPFAM" id="SSF141868">
    <property type="entry name" value="EAL domain-like"/>
    <property type="match status" value="1"/>
</dbReference>
<dbReference type="NCBIfam" id="TIGR00254">
    <property type="entry name" value="GGDEF"/>
    <property type="match status" value="1"/>
</dbReference>
<evidence type="ECO:0000259" key="5">
    <source>
        <dbReference type="PROSITE" id="PS50887"/>
    </source>
</evidence>
<dbReference type="Gene3D" id="3.30.450.20">
    <property type="entry name" value="PAS domain"/>
    <property type="match status" value="1"/>
</dbReference>
<dbReference type="EMBL" id="BEWI01000032">
    <property type="protein sequence ID" value="GAY23819.1"/>
    <property type="molecule type" value="Genomic_DNA"/>
</dbReference>
<dbReference type="InterPro" id="IPR001633">
    <property type="entry name" value="EAL_dom"/>
</dbReference>
<dbReference type="Pfam" id="PF00563">
    <property type="entry name" value="EAL"/>
    <property type="match status" value="1"/>
</dbReference>
<dbReference type="Pfam" id="PF08447">
    <property type="entry name" value="PAS_3"/>
    <property type="match status" value="1"/>
</dbReference>
<dbReference type="CDD" id="cd00130">
    <property type="entry name" value="PAS"/>
    <property type="match status" value="1"/>
</dbReference>
<evidence type="ECO:0000259" key="2">
    <source>
        <dbReference type="PROSITE" id="PS50112"/>
    </source>
</evidence>
<dbReference type="SUPFAM" id="SSF55073">
    <property type="entry name" value="Nucleotide cyclase"/>
    <property type="match status" value="1"/>
</dbReference>
<dbReference type="PANTHER" id="PTHR44757">
    <property type="entry name" value="DIGUANYLATE CYCLASE DGCP"/>
    <property type="match status" value="1"/>
</dbReference>
<reference evidence="6 7" key="2">
    <citation type="journal article" date="2013" name="Environ. Sci. Technol.">
        <title>The 4-tert-butylphenol-utilizing bacterium Sphingobium fuliginis OMI can degrade bisphenols via phenolic ring hydroxylation and meta-cleavage pathway.</title>
        <authorList>
            <person name="Ogata Y."/>
            <person name="Goda S."/>
            <person name="Toyama T."/>
            <person name="Sei K."/>
            <person name="Ike M."/>
        </authorList>
    </citation>
    <scope>NUCLEOTIDE SEQUENCE [LARGE SCALE GENOMIC DNA]</scope>
    <source>
        <strain evidence="6 7">OMI</strain>
    </source>
</reference>
<dbReference type="InterPro" id="IPR000700">
    <property type="entry name" value="PAS-assoc_C"/>
</dbReference>
<dbReference type="SMART" id="SM00052">
    <property type="entry name" value="EAL"/>
    <property type="match status" value="1"/>
</dbReference>
<dbReference type="InterPro" id="IPR035919">
    <property type="entry name" value="EAL_sf"/>
</dbReference>
<dbReference type="InterPro" id="IPR013655">
    <property type="entry name" value="PAS_fold_3"/>
</dbReference>
<dbReference type="InterPro" id="IPR000014">
    <property type="entry name" value="PAS"/>
</dbReference>
<dbReference type="InterPro" id="IPR052155">
    <property type="entry name" value="Biofilm_reg_signaling"/>
</dbReference>
<evidence type="ECO:0000256" key="1">
    <source>
        <dbReference type="SAM" id="MobiDB-lite"/>
    </source>
</evidence>
<dbReference type="Pfam" id="PF00990">
    <property type="entry name" value="GGDEF"/>
    <property type="match status" value="1"/>
</dbReference>
<dbReference type="PANTHER" id="PTHR44757:SF2">
    <property type="entry name" value="BIOFILM ARCHITECTURE MAINTENANCE PROTEIN MBAA"/>
    <property type="match status" value="1"/>
</dbReference>
<dbReference type="Proteomes" id="UP000221538">
    <property type="component" value="Unassembled WGS sequence"/>
</dbReference>
<feature type="domain" description="PAC" evidence="3">
    <location>
        <begin position="212"/>
        <end position="265"/>
    </location>
</feature>
<feature type="domain" description="GGDEF" evidence="5">
    <location>
        <begin position="297"/>
        <end position="429"/>
    </location>
</feature>
<dbReference type="PROSITE" id="PS50883">
    <property type="entry name" value="EAL"/>
    <property type="match status" value="1"/>
</dbReference>
<dbReference type="SMART" id="SM00267">
    <property type="entry name" value="GGDEF"/>
    <property type="match status" value="1"/>
</dbReference>